<dbReference type="PROSITE" id="PS51257">
    <property type="entry name" value="PROKAR_LIPOPROTEIN"/>
    <property type="match status" value="1"/>
</dbReference>
<organism evidence="1 2">
    <name type="scientific">Thermodesulfatator autotrophicus</name>
    <dbReference type="NCBI Taxonomy" id="1795632"/>
    <lineage>
        <taxon>Bacteria</taxon>
        <taxon>Pseudomonadati</taxon>
        <taxon>Thermodesulfobacteriota</taxon>
        <taxon>Thermodesulfobacteria</taxon>
        <taxon>Thermodesulfobacteriales</taxon>
        <taxon>Thermodesulfatatoraceae</taxon>
        <taxon>Thermodesulfatator</taxon>
    </lineage>
</organism>
<dbReference type="InterPro" id="IPR011042">
    <property type="entry name" value="6-blade_b-propeller_TolB-like"/>
</dbReference>
<dbReference type="SUPFAM" id="SSF101898">
    <property type="entry name" value="NHL repeat"/>
    <property type="match status" value="1"/>
</dbReference>
<protein>
    <recommendedName>
        <fullName evidence="3">SMP-30/Gluconolactonase/LRE-like region domain-containing protein</fullName>
    </recommendedName>
</protein>
<proteinExistence type="predicted"/>
<reference evidence="1 2" key="1">
    <citation type="submission" date="2016-02" db="EMBL/GenBank/DDBJ databases">
        <title>Draft genome sequence of Thermodesulfatator sp. S606.</title>
        <authorList>
            <person name="Lai Q."/>
            <person name="Cao J."/>
            <person name="Dupont S."/>
            <person name="Shao Z."/>
            <person name="Jebbar M."/>
            <person name="Alain K."/>
        </authorList>
    </citation>
    <scope>NUCLEOTIDE SEQUENCE [LARGE SCALE GENOMIC DNA]</scope>
    <source>
        <strain evidence="1 2">S606</strain>
    </source>
</reference>
<gene>
    <name evidence="1" type="ORF">TH606_05400</name>
</gene>
<dbReference type="EMBL" id="LSFI01000021">
    <property type="protein sequence ID" value="OAG27713.1"/>
    <property type="molecule type" value="Genomic_DNA"/>
</dbReference>
<name>A0A177E6Y0_9BACT</name>
<dbReference type="AlphaFoldDB" id="A0A177E6Y0"/>
<dbReference type="STRING" id="1795632.TH606_05400"/>
<evidence type="ECO:0000313" key="2">
    <source>
        <dbReference type="Proteomes" id="UP000076964"/>
    </source>
</evidence>
<evidence type="ECO:0008006" key="3">
    <source>
        <dbReference type="Google" id="ProtNLM"/>
    </source>
</evidence>
<dbReference type="Proteomes" id="UP000076964">
    <property type="component" value="Unassembled WGS sequence"/>
</dbReference>
<accession>A0A177E6Y0</accession>
<dbReference type="Gene3D" id="2.120.10.30">
    <property type="entry name" value="TolB, C-terminal domain"/>
    <property type="match status" value="2"/>
</dbReference>
<comment type="caution">
    <text evidence="1">The sequence shown here is derived from an EMBL/GenBank/DDBJ whole genome shotgun (WGS) entry which is preliminary data.</text>
</comment>
<sequence>MSQKLLIILTIFLSCFAIKIEDVFSYKFHYQFSILKDTYDNYLSQPFSIFVDNQIERIYVCDAAENRLISYDFTGTPLKEFDAAGQLKGPIFMIKDPSGCLWIIERSINSLTFVDLKAKKFQRRFLKYKNHILLPAKLAYWKDYLFLLDQMSGLIYVIDKNLITPNKIIKPKKLKDFKGFIDIKFRKNKLWALENGGKRLIVFDLNKKTEQIFNLKGANTVLPVSFDIDNHNNIYLLDRDLKKILVFSPEGIFRKSFLKEGFRMGQVLYPSYLLISGSRLYVVDEGNGRIDVWGF</sequence>
<evidence type="ECO:0000313" key="1">
    <source>
        <dbReference type="EMBL" id="OAG27713.1"/>
    </source>
</evidence>
<keyword evidence="2" id="KW-1185">Reference proteome</keyword>